<proteinExistence type="predicted"/>
<sequence length="123" mass="14035">MPRTIGTHDDEAGSSRSKCSRQYETVEDAMLARVHHSFLLWEGCNEAAKNWNVLYYMSCGEEIDEMLTIKLALDTTTLKELIESKGRLILEVPKPGVPRFAIPRPPRASMQDLYEMMGSMEIR</sequence>
<evidence type="ECO:0000313" key="1">
    <source>
        <dbReference type="EMBL" id="GEV70284.1"/>
    </source>
</evidence>
<gene>
    <name evidence="1" type="ORF">Tci_142261</name>
</gene>
<name>A0A699GQ28_TANCI</name>
<comment type="caution">
    <text evidence="1">The sequence shown here is derived from an EMBL/GenBank/DDBJ whole genome shotgun (WGS) entry which is preliminary data.</text>
</comment>
<organism evidence="1">
    <name type="scientific">Tanacetum cinerariifolium</name>
    <name type="common">Dalmatian daisy</name>
    <name type="synonym">Chrysanthemum cinerariifolium</name>
    <dbReference type="NCBI Taxonomy" id="118510"/>
    <lineage>
        <taxon>Eukaryota</taxon>
        <taxon>Viridiplantae</taxon>
        <taxon>Streptophyta</taxon>
        <taxon>Embryophyta</taxon>
        <taxon>Tracheophyta</taxon>
        <taxon>Spermatophyta</taxon>
        <taxon>Magnoliopsida</taxon>
        <taxon>eudicotyledons</taxon>
        <taxon>Gunneridae</taxon>
        <taxon>Pentapetalae</taxon>
        <taxon>asterids</taxon>
        <taxon>campanulids</taxon>
        <taxon>Asterales</taxon>
        <taxon>Asteraceae</taxon>
        <taxon>Asteroideae</taxon>
        <taxon>Anthemideae</taxon>
        <taxon>Anthemidinae</taxon>
        <taxon>Tanacetum</taxon>
    </lineage>
</organism>
<accession>A0A699GQ28</accession>
<reference evidence="1" key="1">
    <citation type="journal article" date="2019" name="Sci. Rep.">
        <title>Draft genome of Tanacetum cinerariifolium, the natural source of mosquito coil.</title>
        <authorList>
            <person name="Yamashiro T."/>
            <person name="Shiraishi A."/>
            <person name="Satake H."/>
            <person name="Nakayama K."/>
        </authorList>
    </citation>
    <scope>NUCLEOTIDE SEQUENCE</scope>
</reference>
<protein>
    <submittedName>
        <fullName evidence="1">Uncharacterized protein</fullName>
    </submittedName>
</protein>
<dbReference type="AlphaFoldDB" id="A0A699GQ28"/>
<dbReference type="EMBL" id="BKCJ010031563">
    <property type="protein sequence ID" value="GEV70284.1"/>
    <property type="molecule type" value="Genomic_DNA"/>
</dbReference>